<evidence type="ECO:0000313" key="1">
    <source>
        <dbReference type="EMBL" id="GMR34833.1"/>
    </source>
</evidence>
<dbReference type="Proteomes" id="UP001328107">
    <property type="component" value="Unassembled WGS sequence"/>
</dbReference>
<dbReference type="AlphaFoldDB" id="A0AAN5C2R6"/>
<dbReference type="EMBL" id="BTRK01000002">
    <property type="protein sequence ID" value="GMR34833.1"/>
    <property type="molecule type" value="Genomic_DNA"/>
</dbReference>
<keyword evidence="2" id="KW-1185">Reference proteome</keyword>
<accession>A0AAN5C2R6</accession>
<feature type="non-terminal residue" evidence="1">
    <location>
        <position position="1"/>
    </location>
</feature>
<organism evidence="1 2">
    <name type="scientific">Pristionchus mayeri</name>
    <dbReference type="NCBI Taxonomy" id="1317129"/>
    <lineage>
        <taxon>Eukaryota</taxon>
        <taxon>Metazoa</taxon>
        <taxon>Ecdysozoa</taxon>
        <taxon>Nematoda</taxon>
        <taxon>Chromadorea</taxon>
        <taxon>Rhabditida</taxon>
        <taxon>Rhabditina</taxon>
        <taxon>Diplogasteromorpha</taxon>
        <taxon>Diplogasteroidea</taxon>
        <taxon>Neodiplogasteridae</taxon>
        <taxon>Pristionchus</taxon>
    </lineage>
</organism>
<protein>
    <submittedName>
        <fullName evidence="1">Uncharacterized protein</fullName>
    </submittedName>
</protein>
<sequence length="76" mass="8802">LGFLFHLFFLHRIFEELIRVLFRDLKFLICSILFNPLELVNTPTSFNLGNPLTFALGSVPLTERCLILVSPECLFM</sequence>
<reference evidence="2" key="1">
    <citation type="submission" date="2022-10" db="EMBL/GenBank/DDBJ databases">
        <title>Genome assembly of Pristionchus species.</title>
        <authorList>
            <person name="Yoshida K."/>
            <person name="Sommer R.J."/>
        </authorList>
    </citation>
    <scope>NUCLEOTIDE SEQUENCE [LARGE SCALE GENOMIC DNA]</scope>
    <source>
        <strain evidence="2">RS5460</strain>
    </source>
</reference>
<gene>
    <name evidence="1" type="ORF">PMAYCL1PPCAC_05028</name>
</gene>
<comment type="caution">
    <text evidence="1">The sequence shown here is derived from an EMBL/GenBank/DDBJ whole genome shotgun (WGS) entry which is preliminary data.</text>
</comment>
<proteinExistence type="predicted"/>
<name>A0AAN5C2R6_9BILA</name>
<evidence type="ECO:0000313" key="2">
    <source>
        <dbReference type="Proteomes" id="UP001328107"/>
    </source>
</evidence>